<keyword evidence="4 10" id="KW-0812">Transmembrane</keyword>
<evidence type="ECO:0000256" key="10">
    <source>
        <dbReference type="SAM" id="Phobius"/>
    </source>
</evidence>
<keyword evidence="6 10" id="KW-1133">Transmembrane helix</keyword>
<feature type="compositionally biased region" description="Basic and acidic residues" evidence="9">
    <location>
        <begin position="606"/>
        <end position="619"/>
    </location>
</feature>
<keyword evidence="12" id="KW-1185">Reference proteome</keyword>
<accession>A0A6A6MUC5</accession>
<comment type="subcellular location">
    <subcellularLocation>
        <location evidence="2">Cytoplasm</location>
        <location evidence="2">Cytoskeleton</location>
    </subcellularLocation>
    <subcellularLocation>
        <location evidence="1">Membrane</location>
        <topology evidence="1">Multi-pass membrane protein</topology>
    </subcellularLocation>
</comment>
<organism evidence="11 12">
    <name type="scientific">Hevea brasiliensis</name>
    <name type="common">Para rubber tree</name>
    <name type="synonym">Siphonia brasiliensis</name>
    <dbReference type="NCBI Taxonomy" id="3981"/>
    <lineage>
        <taxon>Eukaryota</taxon>
        <taxon>Viridiplantae</taxon>
        <taxon>Streptophyta</taxon>
        <taxon>Embryophyta</taxon>
        <taxon>Tracheophyta</taxon>
        <taxon>Spermatophyta</taxon>
        <taxon>Magnoliopsida</taxon>
        <taxon>eudicotyledons</taxon>
        <taxon>Gunneridae</taxon>
        <taxon>Pentapetalae</taxon>
        <taxon>rosids</taxon>
        <taxon>fabids</taxon>
        <taxon>Malpighiales</taxon>
        <taxon>Euphorbiaceae</taxon>
        <taxon>Crotonoideae</taxon>
        <taxon>Micrandreae</taxon>
        <taxon>Hevea</taxon>
    </lineage>
</organism>
<evidence type="ECO:0000256" key="1">
    <source>
        <dbReference type="ARBA" id="ARBA00004141"/>
    </source>
</evidence>
<evidence type="ECO:0000256" key="2">
    <source>
        <dbReference type="ARBA" id="ARBA00004245"/>
    </source>
</evidence>
<evidence type="ECO:0000256" key="8">
    <source>
        <dbReference type="ARBA" id="ARBA00023212"/>
    </source>
</evidence>
<proteinExistence type="inferred from homology"/>
<dbReference type="Proteomes" id="UP000467840">
    <property type="component" value="Chromosome 15"/>
</dbReference>
<evidence type="ECO:0000256" key="9">
    <source>
        <dbReference type="SAM" id="MobiDB-lite"/>
    </source>
</evidence>
<feature type="compositionally biased region" description="Basic residues" evidence="9">
    <location>
        <begin position="691"/>
        <end position="701"/>
    </location>
</feature>
<comment type="caution">
    <text evidence="11">The sequence shown here is derived from an EMBL/GenBank/DDBJ whole genome shotgun (WGS) entry which is preliminary data.</text>
</comment>
<feature type="transmembrane region" description="Helical" evidence="10">
    <location>
        <begin position="653"/>
        <end position="672"/>
    </location>
</feature>
<dbReference type="PANTHER" id="PTHR19321">
    <property type="entry name" value="PROTEIN REGULATOR OF CYTOKINESIS 1 PRC1-RELATED"/>
    <property type="match status" value="1"/>
</dbReference>
<keyword evidence="5" id="KW-0493">Microtubule</keyword>
<evidence type="ECO:0000256" key="3">
    <source>
        <dbReference type="ARBA" id="ARBA00006187"/>
    </source>
</evidence>
<dbReference type="InterPro" id="IPR003689">
    <property type="entry name" value="ZIP"/>
</dbReference>
<sequence>MLLELERECLEVYRRKVEEAANAKARLNQFVAAKEAELATLMAALGELNVHLVTQTEKKLPSLKEKLASVTPMVEDLRTKKEERMKQFADIKAQIEKISGEISGYNNLNNSMMSSLTLDEQDLSLRKLNEYQTHLRTLQKEKSDRLHKVFDYVNEVHSLCGVLGLDFGKTVSDVHPSLHGANQEQSTNISNSTLEGLEQAIIKLKLERKARIQKLKDIVASLFELWNLMDSPKEEKNTFSRITFILASSESEIVEPGVLSTGIIEQASAEVERLTKLKASRMKELVMKRRSELEEICKITHIEPDTSTAAEKSNALIDSGLVDPSELLANIEAQIVKAKEEAMSRKEVMDRIDRWLSACEEENWLEEYNQDSNRYSAGRGAHINLKRAERARVTVSKIPGKISVILQDYKLARQQREEEKRRYRDQKKLQDLLLTEKEAMYGSKPSPRKANSFRKLNGYRANGNGSMTPTPRRNSVGGATPELLTPRSYSGRQNGYFKEMRRLSTAPLNFVAISKEDTMSFASVCDSEPGSLLSVELKTVNGLWLRALGCSLLVSLASLICLIILPVIFIQGKPSKAVVDSLALFGAGAMLGDAFLHQLPHAFGGEHSHSHDHGADHSHHAYVGHGHSHAHSLKDLSIGLSVLGVLQIALNTLNSYCGILVVAAGIVLFLLVEKLVRYVEDNSSGASAWSHGHHHHHKSSKKLKDGDDVNVNEVMQSKSPKETEGNVSDEVSDNYLNGVNLTENESLLRKRKSTPDCKDDMSDIDATGGSTSTKKSLNKRKLVRHHQIWFGYLNLFSDGVHNFTDGMALGNAFLLMGLLEDGLELYFCLHMNFLRSVVGSSRNCMALLWGQDPGQSSLIEGFTAGGFIYIAVAGVLAEMNNSSSTFRSSLVQIISLILAWLSPFVSHS</sequence>
<dbReference type="GO" id="GO:0005737">
    <property type="term" value="C:cytoplasm"/>
    <property type="evidence" value="ECO:0007669"/>
    <property type="project" value="TreeGrafter"/>
</dbReference>
<evidence type="ECO:0000313" key="11">
    <source>
        <dbReference type="EMBL" id="KAF2316667.1"/>
    </source>
</evidence>
<comment type="similarity">
    <text evidence="3">Belongs to the MAP65/ASE1 family.</text>
</comment>
<dbReference type="GO" id="GO:0008017">
    <property type="term" value="F:microtubule binding"/>
    <property type="evidence" value="ECO:0007669"/>
    <property type="project" value="InterPro"/>
</dbReference>
<dbReference type="GO" id="GO:0000226">
    <property type="term" value="P:microtubule cytoskeleton organization"/>
    <property type="evidence" value="ECO:0007669"/>
    <property type="project" value="InterPro"/>
</dbReference>
<keyword evidence="8" id="KW-0206">Cytoskeleton</keyword>
<feature type="region of interest" description="Disordered" evidence="9">
    <location>
        <begin position="460"/>
        <end position="484"/>
    </location>
</feature>
<dbReference type="GO" id="GO:0016020">
    <property type="term" value="C:membrane"/>
    <property type="evidence" value="ECO:0007669"/>
    <property type="project" value="UniProtKB-SubCell"/>
</dbReference>
<dbReference type="PANTHER" id="PTHR19321:SF0">
    <property type="entry name" value="65-KDA MICROTUBULE-ASSOCIATED PROTEIN 6"/>
    <property type="match status" value="1"/>
</dbReference>
<keyword evidence="7 10" id="KW-0472">Membrane</keyword>
<evidence type="ECO:0000256" key="6">
    <source>
        <dbReference type="ARBA" id="ARBA00022989"/>
    </source>
</evidence>
<reference evidence="11 12" key="1">
    <citation type="journal article" date="2020" name="Mol. Plant">
        <title>The Chromosome-Based Rubber Tree Genome Provides New Insights into Spurge Genome Evolution and Rubber Biosynthesis.</title>
        <authorList>
            <person name="Liu J."/>
            <person name="Shi C."/>
            <person name="Shi C.C."/>
            <person name="Li W."/>
            <person name="Zhang Q.J."/>
            <person name="Zhang Y."/>
            <person name="Li K."/>
            <person name="Lu H.F."/>
            <person name="Shi C."/>
            <person name="Zhu S.T."/>
            <person name="Xiao Z.Y."/>
            <person name="Nan H."/>
            <person name="Yue Y."/>
            <person name="Zhu X.G."/>
            <person name="Wu Y."/>
            <person name="Hong X.N."/>
            <person name="Fan G.Y."/>
            <person name="Tong Y."/>
            <person name="Zhang D."/>
            <person name="Mao C.L."/>
            <person name="Liu Y.L."/>
            <person name="Hao S.J."/>
            <person name="Liu W.Q."/>
            <person name="Lv M.Q."/>
            <person name="Zhang H.B."/>
            <person name="Liu Y."/>
            <person name="Hu-Tang G.R."/>
            <person name="Wang J.P."/>
            <person name="Wang J.H."/>
            <person name="Sun Y.H."/>
            <person name="Ni S.B."/>
            <person name="Chen W.B."/>
            <person name="Zhang X.C."/>
            <person name="Jiao Y.N."/>
            <person name="Eichler E.E."/>
            <person name="Li G.H."/>
            <person name="Liu X."/>
            <person name="Gao L.Z."/>
        </authorList>
    </citation>
    <scope>NUCLEOTIDE SEQUENCE [LARGE SCALE GENOMIC DNA]</scope>
    <source>
        <strain evidence="12">cv. GT1</strain>
        <tissue evidence="11">Leaf</tissue>
    </source>
</reference>
<dbReference type="InterPro" id="IPR007145">
    <property type="entry name" value="MAP65_Ase1_PRC1"/>
</dbReference>
<dbReference type="EMBL" id="JAAGAX010000005">
    <property type="protein sequence ID" value="KAF2316667.1"/>
    <property type="molecule type" value="Genomic_DNA"/>
</dbReference>
<feature type="region of interest" description="Disordered" evidence="9">
    <location>
        <begin position="606"/>
        <end position="625"/>
    </location>
</feature>
<feature type="compositionally biased region" description="Polar residues" evidence="9">
    <location>
        <begin position="463"/>
        <end position="473"/>
    </location>
</feature>
<dbReference type="Pfam" id="PF03999">
    <property type="entry name" value="MAP65_ASE1"/>
    <property type="match status" value="1"/>
</dbReference>
<feature type="region of interest" description="Disordered" evidence="9">
    <location>
        <begin position="684"/>
        <end position="709"/>
    </location>
</feature>
<evidence type="ECO:0000313" key="12">
    <source>
        <dbReference type="Proteomes" id="UP000467840"/>
    </source>
</evidence>
<keyword evidence="8" id="KW-0963">Cytoplasm</keyword>
<dbReference type="AlphaFoldDB" id="A0A6A6MUC5"/>
<feature type="region of interest" description="Disordered" evidence="9">
    <location>
        <begin position="749"/>
        <end position="778"/>
    </location>
</feature>
<dbReference type="GO" id="GO:0005819">
    <property type="term" value="C:spindle"/>
    <property type="evidence" value="ECO:0007669"/>
    <property type="project" value="TreeGrafter"/>
</dbReference>
<dbReference type="GO" id="GO:0046873">
    <property type="term" value="F:metal ion transmembrane transporter activity"/>
    <property type="evidence" value="ECO:0007669"/>
    <property type="project" value="InterPro"/>
</dbReference>
<evidence type="ECO:0008006" key="13">
    <source>
        <dbReference type="Google" id="ProtNLM"/>
    </source>
</evidence>
<name>A0A6A6MUC5_HEVBR</name>
<dbReference type="GO" id="GO:0005874">
    <property type="term" value="C:microtubule"/>
    <property type="evidence" value="ECO:0007669"/>
    <property type="project" value="UniProtKB-KW"/>
</dbReference>
<evidence type="ECO:0000256" key="7">
    <source>
        <dbReference type="ARBA" id="ARBA00023136"/>
    </source>
</evidence>
<evidence type="ECO:0000256" key="5">
    <source>
        <dbReference type="ARBA" id="ARBA00022701"/>
    </source>
</evidence>
<feature type="transmembrane region" description="Helical" evidence="10">
    <location>
        <begin position="577"/>
        <end position="596"/>
    </location>
</feature>
<dbReference type="Pfam" id="PF02535">
    <property type="entry name" value="Zip"/>
    <property type="match status" value="1"/>
</dbReference>
<evidence type="ECO:0000256" key="4">
    <source>
        <dbReference type="ARBA" id="ARBA00022692"/>
    </source>
</evidence>
<dbReference type="Gene3D" id="1.20.58.1520">
    <property type="match status" value="1"/>
</dbReference>
<feature type="transmembrane region" description="Helical" evidence="10">
    <location>
        <begin position="543"/>
        <end position="570"/>
    </location>
</feature>
<gene>
    <name evidence="11" type="ORF">GH714_042008</name>
</gene>
<protein>
    <recommendedName>
        <fullName evidence="13">65-kDa microtubule-associated protein 6</fullName>
    </recommendedName>
</protein>